<evidence type="ECO:0000313" key="7">
    <source>
        <dbReference type="Proteomes" id="UP001467690"/>
    </source>
</evidence>
<dbReference type="PANTHER" id="PTHR11592:SF44">
    <property type="entry name" value="GLUTATHIONE PEROXIDASE"/>
    <property type="match status" value="1"/>
</dbReference>
<dbReference type="Proteomes" id="UP001467690">
    <property type="component" value="Unassembled WGS sequence"/>
</dbReference>
<evidence type="ECO:0000256" key="5">
    <source>
        <dbReference type="SAM" id="SignalP"/>
    </source>
</evidence>
<dbReference type="Pfam" id="PF00255">
    <property type="entry name" value="GSHPx"/>
    <property type="match status" value="1"/>
</dbReference>
<dbReference type="EMBL" id="JBELOE010000287">
    <property type="protein sequence ID" value="MER2494262.1"/>
    <property type="molecule type" value="Genomic_DNA"/>
</dbReference>
<evidence type="ECO:0000256" key="4">
    <source>
        <dbReference type="RuleBase" id="RU000499"/>
    </source>
</evidence>
<dbReference type="PANTHER" id="PTHR11592">
    <property type="entry name" value="GLUTATHIONE PEROXIDASE"/>
    <property type="match status" value="1"/>
</dbReference>
<keyword evidence="2 4" id="KW-0575">Peroxidase</keyword>
<keyword evidence="7" id="KW-1185">Reference proteome</keyword>
<evidence type="ECO:0000313" key="6">
    <source>
        <dbReference type="EMBL" id="MER2494262.1"/>
    </source>
</evidence>
<dbReference type="RefSeq" id="WP_350403259.1">
    <property type="nucleotide sequence ID" value="NZ_JBELOE010000287.1"/>
</dbReference>
<comment type="similarity">
    <text evidence="1 4">Belongs to the glutathione peroxidase family.</text>
</comment>
<protein>
    <recommendedName>
        <fullName evidence="4">Glutathione peroxidase</fullName>
    </recommendedName>
</protein>
<organism evidence="6 7">
    <name type="scientific">Catenovulum sediminis</name>
    <dbReference type="NCBI Taxonomy" id="1740262"/>
    <lineage>
        <taxon>Bacteria</taxon>
        <taxon>Pseudomonadati</taxon>
        <taxon>Pseudomonadota</taxon>
        <taxon>Gammaproteobacteria</taxon>
        <taxon>Alteromonadales</taxon>
        <taxon>Alteromonadaceae</taxon>
        <taxon>Catenovulum</taxon>
    </lineage>
</organism>
<evidence type="ECO:0000256" key="1">
    <source>
        <dbReference type="ARBA" id="ARBA00006926"/>
    </source>
</evidence>
<dbReference type="SUPFAM" id="SSF52833">
    <property type="entry name" value="Thioredoxin-like"/>
    <property type="match status" value="1"/>
</dbReference>
<dbReference type="InterPro" id="IPR029759">
    <property type="entry name" value="GPX_AS"/>
</dbReference>
<accession>A0ABV1RNG8</accession>
<reference evidence="6 7" key="1">
    <citation type="submission" date="2024-06" db="EMBL/GenBank/DDBJ databases">
        <authorList>
            <person name="Chen R.Y."/>
        </authorList>
    </citation>
    <scope>NUCLEOTIDE SEQUENCE [LARGE SCALE GENOMIC DNA]</scope>
    <source>
        <strain evidence="6 7">D2</strain>
    </source>
</reference>
<dbReference type="CDD" id="cd00340">
    <property type="entry name" value="GSH_Peroxidase"/>
    <property type="match status" value="1"/>
</dbReference>
<dbReference type="PROSITE" id="PS00460">
    <property type="entry name" value="GLUTATHIONE_PEROXID_1"/>
    <property type="match status" value="1"/>
</dbReference>
<proteinExistence type="inferred from homology"/>
<dbReference type="PRINTS" id="PR01011">
    <property type="entry name" value="GLUTPROXDASE"/>
</dbReference>
<keyword evidence="5" id="KW-0732">Signal</keyword>
<dbReference type="InterPro" id="IPR036249">
    <property type="entry name" value="Thioredoxin-like_sf"/>
</dbReference>
<gene>
    <name evidence="6" type="ORF">ABS311_20510</name>
</gene>
<evidence type="ECO:0000256" key="3">
    <source>
        <dbReference type="ARBA" id="ARBA00023002"/>
    </source>
</evidence>
<dbReference type="PIRSF" id="PIRSF000303">
    <property type="entry name" value="Glutathion_perox"/>
    <property type="match status" value="1"/>
</dbReference>
<evidence type="ECO:0000256" key="2">
    <source>
        <dbReference type="ARBA" id="ARBA00022559"/>
    </source>
</evidence>
<sequence length="191" mass="21512">MKFYTKSLITSCLFIFGLTSTPIWAQQCNDLLNYSATKLHTTKAIDFCQAFAGKTLLVVNTASKCGFTPQFKELEALYQKYKAQGLEVVGFPSDDFFQEHDDAEETAEVCYINYGVTFTMLNTSPVRGSDANAFYKKLISQSDTSPKWNFYKYLVSANGKVIDVYSSKTKPMNSELEKDIQSLLVQDKTAQ</sequence>
<dbReference type="InterPro" id="IPR000889">
    <property type="entry name" value="Glutathione_peroxidase"/>
</dbReference>
<dbReference type="PROSITE" id="PS51355">
    <property type="entry name" value="GLUTATHIONE_PEROXID_3"/>
    <property type="match status" value="1"/>
</dbReference>
<feature type="signal peptide" evidence="5">
    <location>
        <begin position="1"/>
        <end position="25"/>
    </location>
</feature>
<keyword evidence="3 4" id="KW-0560">Oxidoreductase</keyword>
<dbReference type="Gene3D" id="3.40.30.10">
    <property type="entry name" value="Glutaredoxin"/>
    <property type="match status" value="1"/>
</dbReference>
<name>A0ABV1RNG8_9ALTE</name>
<dbReference type="GO" id="GO:0004601">
    <property type="term" value="F:peroxidase activity"/>
    <property type="evidence" value="ECO:0007669"/>
    <property type="project" value="UniProtKB-KW"/>
</dbReference>
<comment type="caution">
    <text evidence="6">The sequence shown here is derived from an EMBL/GenBank/DDBJ whole genome shotgun (WGS) entry which is preliminary data.</text>
</comment>
<feature type="chain" id="PRO_5045807199" description="Glutathione peroxidase" evidence="5">
    <location>
        <begin position="26"/>
        <end position="191"/>
    </location>
</feature>